<organism evidence="2 3">
    <name type="scientific">Tolypocladium ophioglossoides (strain CBS 100239)</name>
    <name type="common">Snaketongue truffleclub</name>
    <name type="synonym">Elaphocordyceps ophioglossoides</name>
    <dbReference type="NCBI Taxonomy" id="1163406"/>
    <lineage>
        <taxon>Eukaryota</taxon>
        <taxon>Fungi</taxon>
        <taxon>Dikarya</taxon>
        <taxon>Ascomycota</taxon>
        <taxon>Pezizomycotina</taxon>
        <taxon>Sordariomycetes</taxon>
        <taxon>Hypocreomycetidae</taxon>
        <taxon>Hypocreales</taxon>
        <taxon>Ophiocordycipitaceae</taxon>
        <taxon>Tolypocladium</taxon>
    </lineage>
</organism>
<gene>
    <name evidence="2" type="ORF">TOPH_00877</name>
</gene>
<dbReference type="AlphaFoldDB" id="A0A0L0NKC6"/>
<keyword evidence="3" id="KW-1185">Reference proteome</keyword>
<dbReference type="Proteomes" id="UP000036947">
    <property type="component" value="Unassembled WGS sequence"/>
</dbReference>
<evidence type="ECO:0000313" key="3">
    <source>
        <dbReference type="Proteomes" id="UP000036947"/>
    </source>
</evidence>
<sequence>MNKFPCVPPSVWASAQAAQRRHRSRPTDFTGRRRPGQRPYALMDGKECWQWLNEAREAREAREAMLSPKPRWSSRARPHVPMQHITSCGRRSCEPLASAAESARLLPSLNTLPAPLPPLLLLLPSSSPPPPPPLPPLADVVDCHSPAPSALRNFSLARHPRGAPTFRGPTRASSLLPPL</sequence>
<protein>
    <submittedName>
        <fullName evidence="2">Uncharacterized protein</fullName>
    </submittedName>
</protein>
<name>A0A0L0NKC6_TOLOC</name>
<evidence type="ECO:0000256" key="1">
    <source>
        <dbReference type="SAM" id="MobiDB-lite"/>
    </source>
</evidence>
<accession>A0A0L0NKC6</accession>
<reference evidence="2 3" key="1">
    <citation type="journal article" date="2015" name="BMC Genomics">
        <title>The genome of the truffle-parasite Tolypocladium ophioglossoides and the evolution of antifungal peptaibiotics.</title>
        <authorList>
            <person name="Quandt C.A."/>
            <person name="Bushley K.E."/>
            <person name="Spatafora J.W."/>
        </authorList>
    </citation>
    <scope>NUCLEOTIDE SEQUENCE [LARGE SCALE GENOMIC DNA]</scope>
    <source>
        <strain evidence="2 3">CBS 100239</strain>
    </source>
</reference>
<feature type="region of interest" description="Disordered" evidence="1">
    <location>
        <begin position="159"/>
        <end position="179"/>
    </location>
</feature>
<dbReference type="EMBL" id="LFRF01000002">
    <property type="protein sequence ID" value="KND94499.1"/>
    <property type="molecule type" value="Genomic_DNA"/>
</dbReference>
<evidence type="ECO:0000313" key="2">
    <source>
        <dbReference type="EMBL" id="KND94499.1"/>
    </source>
</evidence>
<comment type="caution">
    <text evidence="2">The sequence shown here is derived from an EMBL/GenBank/DDBJ whole genome shotgun (WGS) entry which is preliminary data.</text>
</comment>
<feature type="region of interest" description="Disordered" evidence="1">
    <location>
        <begin position="15"/>
        <end position="38"/>
    </location>
</feature>
<proteinExistence type="predicted"/>
<dbReference type="OrthoDB" id="1700726at2759"/>